<protein>
    <submittedName>
        <fullName evidence="1">OsmC family protein</fullName>
    </submittedName>
</protein>
<dbReference type="InterPro" id="IPR052707">
    <property type="entry name" value="OsmC_Ohr_Peroxiredoxin"/>
</dbReference>
<dbReference type="PANTHER" id="PTHR42830:SF2">
    <property type="entry name" value="OSMC_OHR FAMILY PROTEIN"/>
    <property type="match status" value="1"/>
</dbReference>
<dbReference type="Proteomes" id="UP000490922">
    <property type="component" value="Unassembled WGS sequence"/>
</dbReference>
<keyword evidence="2" id="KW-1185">Reference proteome</keyword>
<proteinExistence type="predicted"/>
<dbReference type="OrthoDB" id="9795405at2"/>
<dbReference type="RefSeq" id="WP_151105931.1">
    <property type="nucleotide sequence ID" value="NZ_WAEM01000001.1"/>
</dbReference>
<dbReference type="Gene3D" id="3.30.300.20">
    <property type="match status" value="1"/>
</dbReference>
<dbReference type="Pfam" id="PF02566">
    <property type="entry name" value="OsmC"/>
    <property type="match status" value="1"/>
</dbReference>
<dbReference type="InterPro" id="IPR015946">
    <property type="entry name" value="KH_dom-like_a/b"/>
</dbReference>
<comment type="caution">
    <text evidence="1">The sequence shown here is derived from an EMBL/GenBank/DDBJ whole genome shotgun (WGS) entry which is preliminary data.</text>
</comment>
<dbReference type="PANTHER" id="PTHR42830">
    <property type="entry name" value="OSMOTICALLY INDUCIBLE FAMILY PROTEIN"/>
    <property type="match status" value="1"/>
</dbReference>
<reference evidence="1 2" key="1">
    <citation type="submission" date="2019-09" db="EMBL/GenBank/DDBJ databases">
        <title>Flavobacterium sp. nov., isolated from glacier ice.</title>
        <authorList>
            <person name="Liu Q."/>
        </authorList>
    </citation>
    <scope>NUCLEOTIDE SEQUENCE [LARGE SCALE GENOMIC DNA]</scope>
    <source>
        <strain evidence="1 2">NBRC 112527</strain>
    </source>
</reference>
<dbReference type="InterPro" id="IPR036102">
    <property type="entry name" value="OsmC/Ohrsf"/>
</dbReference>
<accession>A0A7J5AJZ3</accession>
<dbReference type="InterPro" id="IPR003718">
    <property type="entry name" value="OsmC/Ohr_fam"/>
</dbReference>
<name>A0A7J5AJZ3_9FLAO</name>
<dbReference type="EMBL" id="WAEM01000001">
    <property type="protein sequence ID" value="KAB1157738.1"/>
    <property type="molecule type" value="Genomic_DNA"/>
</dbReference>
<dbReference type="AlphaFoldDB" id="A0A7J5AJZ3"/>
<evidence type="ECO:0000313" key="2">
    <source>
        <dbReference type="Proteomes" id="UP000490922"/>
    </source>
</evidence>
<evidence type="ECO:0000313" key="1">
    <source>
        <dbReference type="EMBL" id="KAB1157738.1"/>
    </source>
</evidence>
<organism evidence="1 2">
    <name type="scientific">Flavobacterium luteum</name>
    <dbReference type="NCBI Taxonomy" id="2026654"/>
    <lineage>
        <taxon>Bacteria</taxon>
        <taxon>Pseudomonadati</taxon>
        <taxon>Bacteroidota</taxon>
        <taxon>Flavobacteriia</taxon>
        <taxon>Flavobacteriales</taxon>
        <taxon>Flavobacteriaceae</taxon>
        <taxon>Flavobacterium</taxon>
    </lineage>
</organism>
<gene>
    <name evidence="1" type="ORF">F6464_01240</name>
</gene>
<sequence length="152" mass="17049">MHTYEVDLKWTSKSKGLLSSPDLQNGIEVAIPPEFPRGVVGVWSPEHLFVASLNSCLMTTFLTIAGNSKLHFTSFDCKAICNVDHLETIYFITEVILKPKIVIPYSEKPDRAKRIIEMSKKACMISNAVKVKIVLEPEIIVEQNIIPVSNSY</sequence>
<dbReference type="SUPFAM" id="SSF82784">
    <property type="entry name" value="OsmC-like"/>
    <property type="match status" value="1"/>
</dbReference>